<proteinExistence type="predicted"/>
<feature type="transmembrane region" description="Helical" evidence="1">
    <location>
        <begin position="143"/>
        <end position="161"/>
    </location>
</feature>
<feature type="transmembrane region" description="Helical" evidence="1">
    <location>
        <begin position="21"/>
        <end position="40"/>
    </location>
</feature>
<sequence>MTEKSTEKKLQQLIARHYRSRMLILIAALYILGFILVDRAEMVRVLQGANSELVYLARPVFFNWIVQLLLALFGGILLTRLDYQGHFNEFLFSSGYRRTNLFWHRQWFLSKYLLLALLLEVILDQGAIAYVLNGDFTNFDWRWLVIGALFSVLMTYFAFLVGQLLGTIFGQSLIAYLVGFYLVILFLTSFTGLRNSAANSRLEAIGDFIALFVIGFGVVMLQRHLFVHDSLENNGQYLRFEKLKWPIFVLLTLVTGIYATMSWNGSKPSVVVIILVVLVVAVVQLGLMNQNWLKKALGIHHIDF</sequence>
<feature type="transmembrane region" description="Helical" evidence="1">
    <location>
        <begin position="60"/>
        <end position="78"/>
    </location>
</feature>
<feature type="transmembrane region" description="Helical" evidence="1">
    <location>
        <begin position="243"/>
        <end position="263"/>
    </location>
</feature>
<organism evidence="2 3">
    <name type="scientific">Lapidilactobacillus mulanensis</name>
    <dbReference type="NCBI Taxonomy" id="2485999"/>
    <lineage>
        <taxon>Bacteria</taxon>
        <taxon>Bacillati</taxon>
        <taxon>Bacillota</taxon>
        <taxon>Bacilli</taxon>
        <taxon>Lactobacillales</taxon>
        <taxon>Lactobacillaceae</taxon>
        <taxon>Lapidilactobacillus</taxon>
    </lineage>
</organism>
<evidence type="ECO:0000313" key="2">
    <source>
        <dbReference type="EMBL" id="MFD1466082.1"/>
    </source>
</evidence>
<feature type="transmembrane region" description="Helical" evidence="1">
    <location>
        <begin position="269"/>
        <end position="287"/>
    </location>
</feature>
<keyword evidence="1" id="KW-0472">Membrane</keyword>
<evidence type="ECO:0000256" key="1">
    <source>
        <dbReference type="SAM" id="Phobius"/>
    </source>
</evidence>
<comment type="caution">
    <text evidence="2">The sequence shown here is derived from an EMBL/GenBank/DDBJ whole genome shotgun (WGS) entry which is preliminary data.</text>
</comment>
<evidence type="ECO:0008006" key="4">
    <source>
        <dbReference type="Google" id="ProtNLM"/>
    </source>
</evidence>
<gene>
    <name evidence="2" type="ORF">ACFQ4L_08400</name>
</gene>
<keyword evidence="3" id="KW-1185">Reference proteome</keyword>
<feature type="transmembrane region" description="Helical" evidence="1">
    <location>
        <begin position="204"/>
        <end position="222"/>
    </location>
</feature>
<name>A0ABW4DN32_9LACO</name>
<protein>
    <recommendedName>
        <fullName evidence="4">ABC transporter permease</fullName>
    </recommendedName>
</protein>
<reference evidence="3" key="1">
    <citation type="journal article" date="2019" name="Int. J. Syst. Evol. Microbiol.">
        <title>The Global Catalogue of Microorganisms (GCM) 10K type strain sequencing project: providing services to taxonomists for standard genome sequencing and annotation.</title>
        <authorList>
            <consortium name="The Broad Institute Genomics Platform"/>
            <consortium name="The Broad Institute Genome Sequencing Center for Infectious Disease"/>
            <person name="Wu L."/>
            <person name="Ma J."/>
        </authorList>
    </citation>
    <scope>NUCLEOTIDE SEQUENCE [LARGE SCALE GENOMIC DNA]</scope>
    <source>
        <strain evidence="3">CCM 8951</strain>
    </source>
</reference>
<dbReference type="RefSeq" id="WP_125578168.1">
    <property type="nucleotide sequence ID" value="NZ_JBHTOF010000095.1"/>
</dbReference>
<feature type="transmembrane region" description="Helical" evidence="1">
    <location>
        <begin position="173"/>
        <end position="192"/>
    </location>
</feature>
<accession>A0ABW4DN32</accession>
<feature type="transmembrane region" description="Helical" evidence="1">
    <location>
        <begin position="112"/>
        <end position="131"/>
    </location>
</feature>
<dbReference type="EMBL" id="JBHTOF010000095">
    <property type="protein sequence ID" value="MFD1466082.1"/>
    <property type="molecule type" value="Genomic_DNA"/>
</dbReference>
<dbReference type="Proteomes" id="UP001597244">
    <property type="component" value="Unassembled WGS sequence"/>
</dbReference>
<evidence type="ECO:0000313" key="3">
    <source>
        <dbReference type="Proteomes" id="UP001597244"/>
    </source>
</evidence>
<keyword evidence="1" id="KW-1133">Transmembrane helix</keyword>
<keyword evidence="1" id="KW-0812">Transmembrane</keyword>